<comment type="caution">
    <text evidence="1">The sequence shown here is derived from an EMBL/GenBank/DDBJ whole genome shotgun (WGS) entry which is preliminary data.</text>
</comment>
<protein>
    <submittedName>
        <fullName evidence="1">Uncharacterized protein</fullName>
    </submittedName>
</protein>
<sequence>MQSEIYIAEFEQILAPIDFDNLYLMQLFDIYHQRLLANTDAMLKLVRRGINERVIQERKIGICDHKLNRYVKPIEHAEGAEFRGALRKLGLTNINGHELFRGCIVEAVHHNDSIVAACGVKLICPSRPAPRIIQWYRHSVYHAPVTFELMAWGKRYVTH</sequence>
<reference evidence="1 2" key="1">
    <citation type="journal article" date="2023" name="Ecotoxicol. Environ. Saf.">
        <title>Mercury remediation potential of mercury-resistant strain Rheinheimera metallidurans sp. nov. isolated from a municipal waste dumping site.</title>
        <authorList>
            <person name="Yadav V."/>
            <person name="Manjhi A."/>
            <person name="Vadakedath N."/>
        </authorList>
    </citation>
    <scope>NUCLEOTIDE SEQUENCE [LARGE SCALE GENOMIC DNA]</scope>
    <source>
        <strain evidence="1 2">E-49</strain>
    </source>
</reference>
<dbReference type="Gene3D" id="3.90.980.10">
    <property type="entry name" value="DNA primase, catalytic core, N-terminal domain"/>
    <property type="match status" value="1"/>
</dbReference>
<keyword evidence="2" id="KW-1185">Reference proteome</keyword>
<gene>
    <name evidence="1" type="ORF">MN202_20135</name>
</gene>
<dbReference type="Proteomes" id="UP001375382">
    <property type="component" value="Unassembled WGS sequence"/>
</dbReference>
<dbReference type="EMBL" id="JALAAR010000032">
    <property type="protein sequence ID" value="MEH8019551.1"/>
    <property type="molecule type" value="Genomic_DNA"/>
</dbReference>
<evidence type="ECO:0000313" key="1">
    <source>
        <dbReference type="EMBL" id="MEH8019551.1"/>
    </source>
</evidence>
<dbReference type="InterPro" id="IPR037068">
    <property type="entry name" value="DNA_primase_core_N_sf"/>
</dbReference>
<dbReference type="RefSeq" id="WP_335737927.1">
    <property type="nucleotide sequence ID" value="NZ_JALAAR010000032.1"/>
</dbReference>
<evidence type="ECO:0000313" key="2">
    <source>
        <dbReference type="Proteomes" id="UP001375382"/>
    </source>
</evidence>
<name>A0ABU8CDM7_9GAMM</name>
<proteinExistence type="predicted"/>
<organism evidence="1 2">
    <name type="scientific">Rheinheimera muenzenbergensis</name>
    <dbReference type="NCBI Taxonomy" id="1193628"/>
    <lineage>
        <taxon>Bacteria</taxon>
        <taxon>Pseudomonadati</taxon>
        <taxon>Pseudomonadota</taxon>
        <taxon>Gammaproteobacteria</taxon>
        <taxon>Chromatiales</taxon>
        <taxon>Chromatiaceae</taxon>
        <taxon>Rheinheimera</taxon>
    </lineage>
</organism>
<accession>A0ABU8CDM7</accession>